<dbReference type="EMBL" id="CAAALY010265174">
    <property type="protein sequence ID" value="VEL40509.1"/>
    <property type="molecule type" value="Genomic_DNA"/>
</dbReference>
<dbReference type="Proteomes" id="UP000784294">
    <property type="component" value="Unassembled WGS sequence"/>
</dbReference>
<feature type="region of interest" description="Disordered" evidence="1">
    <location>
        <begin position="47"/>
        <end position="122"/>
    </location>
</feature>
<dbReference type="AlphaFoldDB" id="A0A448XMV9"/>
<sequence>MTVGCVGWKAGWLAGESIGCVRVRPTGGSTRRRVAGGLETGQGVLKTGLSGCEGGEKSASQFEEDVARRERRDRRIHRRPTEDCVQKTSSQFTVSPHRRARADLSSAASCGQQRQNEKTYSMPEERRYTFAVLIAYANTNRHIHILRQTYDRN</sequence>
<protein>
    <submittedName>
        <fullName evidence="2">Uncharacterized protein</fullName>
    </submittedName>
</protein>
<reference evidence="2" key="1">
    <citation type="submission" date="2018-11" db="EMBL/GenBank/DDBJ databases">
        <authorList>
            <consortium name="Pathogen Informatics"/>
        </authorList>
    </citation>
    <scope>NUCLEOTIDE SEQUENCE</scope>
</reference>
<proteinExistence type="predicted"/>
<evidence type="ECO:0000313" key="2">
    <source>
        <dbReference type="EMBL" id="VEL40509.1"/>
    </source>
</evidence>
<keyword evidence="3" id="KW-1185">Reference proteome</keyword>
<accession>A0A448XMV9</accession>
<gene>
    <name evidence="2" type="ORF">PXEA_LOCUS33949</name>
</gene>
<comment type="caution">
    <text evidence="2">The sequence shown here is derived from an EMBL/GenBank/DDBJ whole genome shotgun (WGS) entry which is preliminary data.</text>
</comment>
<evidence type="ECO:0000313" key="3">
    <source>
        <dbReference type="Proteomes" id="UP000784294"/>
    </source>
</evidence>
<evidence type="ECO:0000256" key="1">
    <source>
        <dbReference type="SAM" id="MobiDB-lite"/>
    </source>
</evidence>
<name>A0A448XMV9_9PLAT</name>
<organism evidence="2 3">
    <name type="scientific">Protopolystoma xenopodis</name>
    <dbReference type="NCBI Taxonomy" id="117903"/>
    <lineage>
        <taxon>Eukaryota</taxon>
        <taxon>Metazoa</taxon>
        <taxon>Spiralia</taxon>
        <taxon>Lophotrochozoa</taxon>
        <taxon>Platyhelminthes</taxon>
        <taxon>Monogenea</taxon>
        <taxon>Polyopisthocotylea</taxon>
        <taxon>Polystomatidea</taxon>
        <taxon>Polystomatidae</taxon>
        <taxon>Protopolystoma</taxon>
    </lineage>
</organism>